<evidence type="ECO:0000256" key="1">
    <source>
        <dbReference type="ARBA" id="ARBA00004370"/>
    </source>
</evidence>
<evidence type="ECO:0000259" key="4">
    <source>
        <dbReference type="PROSITE" id="PS51779"/>
    </source>
</evidence>
<dbReference type="EMBL" id="AP025592">
    <property type="protein sequence ID" value="BDG08758.1"/>
    <property type="molecule type" value="Genomic_DNA"/>
</dbReference>
<dbReference type="Gene3D" id="2.40.160.50">
    <property type="entry name" value="membrane protein fhac: a member of the omp85/tpsb transporter family"/>
    <property type="match status" value="1"/>
</dbReference>
<protein>
    <recommendedName>
        <fullName evidence="4">POTRA domain-containing protein</fullName>
    </recommendedName>
</protein>
<organism evidence="5 6">
    <name type="scientific">Anaeromyxobacter paludicola</name>
    <dbReference type="NCBI Taxonomy" id="2918171"/>
    <lineage>
        <taxon>Bacteria</taxon>
        <taxon>Pseudomonadati</taxon>
        <taxon>Myxococcota</taxon>
        <taxon>Myxococcia</taxon>
        <taxon>Myxococcales</taxon>
        <taxon>Cystobacterineae</taxon>
        <taxon>Anaeromyxobacteraceae</taxon>
        <taxon>Anaeromyxobacter</taxon>
    </lineage>
</organism>
<keyword evidence="3" id="KW-0732">Signal</keyword>
<dbReference type="PROSITE" id="PS51779">
    <property type="entry name" value="POTRA"/>
    <property type="match status" value="1"/>
</dbReference>
<feature type="domain" description="POTRA" evidence="4">
    <location>
        <begin position="30"/>
        <end position="102"/>
    </location>
</feature>
<comment type="subcellular location">
    <subcellularLocation>
        <location evidence="1">Membrane</location>
    </subcellularLocation>
</comment>
<accession>A0ABM7XAA6</accession>
<dbReference type="Proteomes" id="UP001162734">
    <property type="component" value="Chromosome"/>
</dbReference>
<evidence type="ECO:0000313" key="6">
    <source>
        <dbReference type="Proteomes" id="UP001162734"/>
    </source>
</evidence>
<feature type="signal peptide" evidence="3">
    <location>
        <begin position="1"/>
        <end position="27"/>
    </location>
</feature>
<evidence type="ECO:0000256" key="2">
    <source>
        <dbReference type="ARBA" id="ARBA00023136"/>
    </source>
</evidence>
<dbReference type="InterPro" id="IPR034746">
    <property type="entry name" value="POTRA"/>
</dbReference>
<dbReference type="Gene3D" id="3.10.20.310">
    <property type="entry name" value="membrane protein fhac"/>
    <property type="match status" value="1"/>
</dbReference>
<evidence type="ECO:0000313" key="5">
    <source>
        <dbReference type="EMBL" id="BDG08758.1"/>
    </source>
</evidence>
<evidence type="ECO:0000256" key="3">
    <source>
        <dbReference type="SAM" id="SignalP"/>
    </source>
</evidence>
<name>A0ABM7XAA6_9BACT</name>
<keyword evidence="2" id="KW-0472">Membrane</keyword>
<proteinExistence type="predicted"/>
<feature type="chain" id="PRO_5046062630" description="POTRA domain-containing protein" evidence="3">
    <location>
        <begin position="28"/>
        <end position="415"/>
    </location>
</feature>
<dbReference type="Pfam" id="PF07244">
    <property type="entry name" value="POTRA"/>
    <property type="match status" value="1"/>
</dbReference>
<dbReference type="InterPro" id="IPR010827">
    <property type="entry name" value="BamA/TamA_POTRA"/>
</dbReference>
<dbReference type="RefSeq" id="WP_248345961.1">
    <property type="nucleotide sequence ID" value="NZ_AP025592.1"/>
</dbReference>
<sequence length="415" mass="44214">MPPPPARLLALLATTLVAAGAPGPAAAAAERVRAVEVDGNERTSRHVIERALGVSPGDAVDPDDLSALEQQVYNLRIFRSVRVRAEREPQGGVVLRVAVEERRTFLLLPLMGASRGAFRVGGALMDTNLLGLRKELVLIGSWSTRGSQAIALYRDPGVAQSRVVVAAEAALEDVVRERTEGGEGAYSFRDKRADVSVRAGWLLTPRLALRAGWFGVSEVSEPEPGFAAPPRARPAHGPSADLEYQGQDYRDWLNVGPALRARWREGVPALGSDRFLRAALVQGTWAFRVFDGHAASLSTALHLGQGDAVLDAVRLGGRPGTRGFDDAGLWAERAATFTADYQIPIWRPAFGTLTALGFVDAGVLGYEGRRVSWASPGVGVRLYLRNVALPAIGLDVAQSTTGRGPAGSFFLGFGG</sequence>
<keyword evidence="6" id="KW-1185">Reference proteome</keyword>
<reference evidence="6" key="1">
    <citation type="journal article" date="2022" name="Int. J. Syst. Evol. Microbiol.">
        <title>Anaeromyxobacter oryzae sp. nov., Anaeromyxobacter diazotrophicus sp. nov. and Anaeromyxobacter paludicola sp. nov., isolated from paddy soils.</title>
        <authorList>
            <person name="Itoh H."/>
            <person name="Xu Z."/>
            <person name="Mise K."/>
            <person name="Masuda Y."/>
            <person name="Ushijima N."/>
            <person name="Hayakawa C."/>
            <person name="Shiratori Y."/>
            <person name="Senoo K."/>
        </authorList>
    </citation>
    <scope>NUCLEOTIDE SEQUENCE [LARGE SCALE GENOMIC DNA]</scope>
    <source>
        <strain evidence="6">Red630</strain>
    </source>
</reference>
<gene>
    <name evidence="5" type="ORF">AMPC_18710</name>
</gene>